<reference evidence="3 4" key="1">
    <citation type="journal article" date="2020" name="Int. J. Syst. Evol. Microbiol.">
        <title>Novel acetic acid bacteria from cider fermentations: Acetobacter conturbans sp. nov. and Acetobacter fallax sp. nov.</title>
        <authorList>
            <person name="Sombolestani A.S."/>
            <person name="Cleenwerck I."/>
            <person name="Cnockaert M."/>
            <person name="Borremans W."/>
            <person name="Wieme A.D."/>
            <person name="De Vuyst L."/>
            <person name="Vandamme P."/>
        </authorList>
    </citation>
    <scope>NUCLEOTIDE SEQUENCE [LARGE SCALE GENOMIC DNA]</scope>
    <source>
        <strain evidence="3 4">LMG 1637</strain>
    </source>
</reference>
<proteinExistence type="predicted"/>
<gene>
    <name evidence="3" type="ORF">GOB84_10790</name>
</gene>
<protein>
    <submittedName>
        <fullName evidence="3">Glycosyltransferase</fullName>
    </submittedName>
</protein>
<evidence type="ECO:0000256" key="1">
    <source>
        <dbReference type="ARBA" id="ARBA00022679"/>
    </source>
</evidence>
<dbReference type="PANTHER" id="PTHR46401:SF2">
    <property type="entry name" value="GLYCOSYLTRANSFERASE WBBK-RELATED"/>
    <property type="match status" value="1"/>
</dbReference>
<dbReference type="PANTHER" id="PTHR46401">
    <property type="entry name" value="GLYCOSYLTRANSFERASE WBBK-RELATED"/>
    <property type="match status" value="1"/>
</dbReference>
<evidence type="ECO:0000313" key="3">
    <source>
        <dbReference type="EMBL" id="NHO33034.1"/>
    </source>
</evidence>
<dbReference type="Pfam" id="PF00534">
    <property type="entry name" value="Glycos_transf_1"/>
    <property type="match status" value="1"/>
</dbReference>
<accession>A0ABX0K9G4</accession>
<dbReference type="RefSeq" id="WP_173577558.1">
    <property type="nucleotide sequence ID" value="NZ_WOSW01000019.1"/>
</dbReference>
<dbReference type="EMBL" id="WOSW01000019">
    <property type="protein sequence ID" value="NHO33034.1"/>
    <property type="molecule type" value="Genomic_DNA"/>
</dbReference>
<dbReference type="Gene3D" id="3.40.50.2000">
    <property type="entry name" value="Glycogen Phosphorylase B"/>
    <property type="match status" value="2"/>
</dbReference>
<comment type="caution">
    <text evidence="3">The sequence shown here is derived from an EMBL/GenBank/DDBJ whole genome shotgun (WGS) entry which is preliminary data.</text>
</comment>
<keyword evidence="1" id="KW-0808">Transferase</keyword>
<feature type="domain" description="Glycosyl transferase family 1" evidence="2">
    <location>
        <begin position="187"/>
        <end position="336"/>
    </location>
</feature>
<keyword evidence="4" id="KW-1185">Reference proteome</keyword>
<name>A0ABX0K9G4_9PROT</name>
<evidence type="ECO:0000259" key="2">
    <source>
        <dbReference type="Pfam" id="PF00534"/>
    </source>
</evidence>
<organism evidence="3 4">
    <name type="scientific">Acetobacter fallax</name>
    <dbReference type="NCBI Taxonomy" id="1737473"/>
    <lineage>
        <taxon>Bacteria</taxon>
        <taxon>Pseudomonadati</taxon>
        <taxon>Pseudomonadota</taxon>
        <taxon>Alphaproteobacteria</taxon>
        <taxon>Acetobacterales</taxon>
        <taxon>Acetobacteraceae</taxon>
        <taxon>Acetobacter</taxon>
    </lineage>
</organism>
<dbReference type="SUPFAM" id="SSF53756">
    <property type="entry name" value="UDP-Glycosyltransferase/glycogen phosphorylase"/>
    <property type="match status" value="1"/>
</dbReference>
<dbReference type="Proteomes" id="UP000615326">
    <property type="component" value="Unassembled WGS sequence"/>
</dbReference>
<dbReference type="CDD" id="cd03809">
    <property type="entry name" value="GT4_MtfB-like"/>
    <property type="match status" value="1"/>
</dbReference>
<evidence type="ECO:0000313" key="4">
    <source>
        <dbReference type="Proteomes" id="UP000615326"/>
    </source>
</evidence>
<dbReference type="InterPro" id="IPR001296">
    <property type="entry name" value="Glyco_trans_1"/>
</dbReference>
<sequence>MQTTPNLVINGRFATQSLSGVQRFAGEITRAIARIWPETSTLPHLLAPHGRIADDAGFGLPVDQAGHLKGQLWEQIDLPWQAGSRTLINLGNTAPLLARRQIVVLHDAAVFAQPDGYSWKFRLWYKFLQTMLCRTNARLVTVSDFSQRELARYLNVSVSRISVIPEGGEHIRLTPPDPTILNQYDLTNRQFVLAVGNLAPHKNLRALSALAATLHERGIPLVISGSANPSVFGAGAELPRPALYVGRVTDAQLHALYQAASCFVFPSLYEGFGLPAVEAMACGCPVVASSIPPLQEICADAALYADPEDQNAIRARVLQILDDPSLAMQLREHGRTRATFYTWDKAAQALLALTQSGSPR</sequence>